<keyword evidence="2" id="KW-0732">Signal</keyword>
<comment type="caution">
    <text evidence="4">The sequence shown here is derived from an EMBL/GenBank/DDBJ whole genome shotgun (WGS) entry which is preliminary data.</text>
</comment>
<evidence type="ECO:0000259" key="3">
    <source>
        <dbReference type="PROSITE" id="PS51233"/>
    </source>
</evidence>
<accession>A0A9N8EP03</accession>
<evidence type="ECO:0000313" key="4">
    <source>
        <dbReference type="EMBL" id="CAB9523494.1"/>
    </source>
</evidence>
<organism evidence="4 5">
    <name type="scientific">Seminavis robusta</name>
    <dbReference type="NCBI Taxonomy" id="568900"/>
    <lineage>
        <taxon>Eukaryota</taxon>
        <taxon>Sar</taxon>
        <taxon>Stramenopiles</taxon>
        <taxon>Ochrophyta</taxon>
        <taxon>Bacillariophyta</taxon>
        <taxon>Bacillariophyceae</taxon>
        <taxon>Bacillariophycidae</taxon>
        <taxon>Naviculales</taxon>
        <taxon>Naviculaceae</taxon>
        <taxon>Seminavis</taxon>
    </lineage>
</organism>
<feature type="domain" description="VWFD" evidence="3">
    <location>
        <begin position="286"/>
        <end position="481"/>
    </location>
</feature>
<dbReference type="Proteomes" id="UP001153069">
    <property type="component" value="Unassembled WGS sequence"/>
</dbReference>
<proteinExistence type="predicted"/>
<dbReference type="AlphaFoldDB" id="A0A9N8EP03"/>
<protein>
    <recommendedName>
        <fullName evidence="3">VWFD domain-containing protein</fullName>
    </recommendedName>
</protein>
<dbReference type="InterPro" id="IPR001846">
    <property type="entry name" value="VWF_type-D"/>
</dbReference>
<dbReference type="EMBL" id="CAICTM010001422">
    <property type="protein sequence ID" value="CAB9523494.1"/>
    <property type="molecule type" value="Genomic_DNA"/>
</dbReference>
<keyword evidence="5" id="KW-1185">Reference proteome</keyword>
<feature type="compositionally biased region" description="Pro residues" evidence="1">
    <location>
        <begin position="263"/>
        <end position="277"/>
    </location>
</feature>
<dbReference type="PROSITE" id="PS51233">
    <property type="entry name" value="VWFD"/>
    <property type="match status" value="1"/>
</dbReference>
<reference evidence="4" key="1">
    <citation type="submission" date="2020-06" db="EMBL/GenBank/DDBJ databases">
        <authorList>
            <consortium name="Plant Systems Biology data submission"/>
        </authorList>
    </citation>
    <scope>NUCLEOTIDE SEQUENCE</scope>
    <source>
        <strain evidence="4">D6</strain>
    </source>
</reference>
<evidence type="ECO:0000256" key="1">
    <source>
        <dbReference type="SAM" id="MobiDB-lite"/>
    </source>
</evidence>
<feature type="chain" id="PRO_5040190419" description="VWFD domain-containing protein" evidence="2">
    <location>
        <begin position="21"/>
        <end position="551"/>
    </location>
</feature>
<name>A0A9N8EP03_9STRA</name>
<sequence>MKLFLPIAIALAYLPAAVLAADTGKTVLYKNDFEHPISGHVPVQTTDGCTWVGTAHPYINPVYGGQGGPDYSQTTHGTGEFKQVNTVEVNTISGGQPFKGTDNSLLGTYYETPPGTGGKYSIGAANYDELTLDFNGIAGQEFFTIEMDMAQMITSPKCENNANTNRTIDVPTMTLTLLQDDDRNGCTGSCNTAATINQGWERVDSKIVTGTAPSTSWEFKWTRVQATFDTKGHTNLRIHFKGSRYYTLIDNIEIYVTTTSPPTKAPTPPPTSPPSKAPTPANVPAKTASSNGDPHFKTWTGEKFDFHGQCDLVLLSDPFFANELGLTIHIRTKITDWWSYIESAVIQLGDQSLELTGGSNGDDPVYWVNGVPGTSTAVEALETKLASIIPGFKVHYKHISAVQHKFRIDLNLQGDALSLETYKDWIAVNVKANKEEHFSGTLGLMGAFPSGRKVARDGTTVIEDPIEFGKHWQVQLNEPMLFHSELGTVQAPEECAMPSESTMKSRKRRLGESKMTMEAAKLACGRVDPSNLDSCVFDVLATQDKGVAGAY</sequence>
<evidence type="ECO:0000256" key="2">
    <source>
        <dbReference type="SAM" id="SignalP"/>
    </source>
</evidence>
<evidence type="ECO:0000313" key="5">
    <source>
        <dbReference type="Proteomes" id="UP001153069"/>
    </source>
</evidence>
<dbReference type="OrthoDB" id="6236007at2759"/>
<gene>
    <name evidence="4" type="ORF">SEMRO_1424_G271410.1</name>
</gene>
<feature type="region of interest" description="Disordered" evidence="1">
    <location>
        <begin position="259"/>
        <end position="294"/>
    </location>
</feature>
<feature type="signal peptide" evidence="2">
    <location>
        <begin position="1"/>
        <end position="20"/>
    </location>
</feature>